<dbReference type="EMBL" id="CAJQZP010001427">
    <property type="protein sequence ID" value="CAG5045375.1"/>
    <property type="molecule type" value="Genomic_DNA"/>
</dbReference>
<reference evidence="2" key="1">
    <citation type="submission" date="2021-04" db="EMBL/GenBank/DDBJ databases">
        <authorList>
            <person name="Tunstrom K."/>
        </authorList>
    </citation>
    <scope>NUCLEOTIDE SEQUENCE</scope>
</reference>
<organism evidence="2 3">
    <name type="scientific">Parnassius apollo</name>
    <name type="common">Apollo butterfly</name>
    <name type="synonym">Papilio apollo</name>
    <dbReference type="NCBI Taxonomy" id="110799"/>
    <lineage>
        <taxon>Eukaryota</taxon>
        <taxon>Metazoa</taxon>
        <taxon>Ecdysozoa</taxon>
        <taxon>Arthropoda</taxon>
        <taxon>Hexapoda</taxon>
        <taxon>Insecta</taxon>
        <taxon>Pterygota</taxon>
        <taxon>Neoptera</taxon>
        <taxon>Endopterygota</taxon>
        <taxon>Lepidoptera</taxon>
        <taxon>Glossata</taxon>
        <taxon>Ditrysia</taxon>
        <taxon>Papilionoidea</taxon>
        <taxon>Papilionidae</taxon>
        <taxon>Parnassiinae</taxon>
        <taxon>Parnassini</taxon>
        <taxon>Parnassius</taxon>
        <taxon>Parnassius</taxon>
    </lineage>
</organism>
<dbReference type="Proteomes" id="UP000691718">
    <property type="component" value="Unassembled WGS sequence"/>
</dbReference>
<comment type="caution">
    <text evidence="2">The sequence shown here is derived from an EMBL/GenBank/DDBJ whole genome shotgun (WGS) entry which is preliminary data.</text>
</comment>
<keyword evidence="1" id="KW-0472">Membrane</keyword>
<dbReference type="OrthoDB" id="7363161at2759"/>
<keyword evidence="1" id="KW-1133">Transmembrane helix</keyword>
<dbReference type="AlphaFoldDB" id="A0A8S3XX98"/>
<accession>A0A8S3XX98</accession>
<name>A0A8S3XX98_PARAO</name>
<protein>
    <submittedName>
        <fullName evidence="2">(apollo) hypothetical protein</fullName>
    </submittedName>
</protein>
<keyword evidence="1" id="KW-0812">Transmembrane</keyword>
<evidence type="ECO:0000313" key="2">
    <source>
        <dbReference type="EMBL" id="CAG5045375.1"/>
    </source>
</evidence>
<sequence length="99" mass="11490">MHQCLLKRSSRALNVINVKLKYSIGVLRDIFVCDYRDWLKCLFQVFAVVCFVCAVCVLSGVARWRGARCAREPVPWSWLRAQDLIDLLLRIEYVADVPM</sequence>
<proteinExistence type="predicted"/>
<evidence type="ECO:0000313" key="3">
    <source>
        <dbReference type="Proteomes" id="UP000691718"/>
    </source>
</evidence>
<keyword evidence="3" id="KW-1185">Reference proteome</keyword>
<gene>
    <name evidence="2" type="ORF">PAPOLLO_LOCUS23258</name>
</gene>
<evidence type="ECO:0000256" key="1">
    <source>
        <dbReference type="SAM" id="Phobius"/>
    </source>
</evidence>
<feature type="transmembrane region" description="Helical" evidence="1">
    <location>
        <begin position="42"/>
        <end position="62"/>
    </location>
</feature>